<dbReference type="GO" id="GO:0050660">
    <property type="term" value="F:flavin adenine dinucleotide binding"/>
    <property type="evidence" value="ECO:0007669"/>
    <property type="project" value="InterPro"/>
</dbReference>
<evidence type="ECO:0000256" key="2">
    <source>
        <dbReference type="ARBA" id="ARBA00022555"/>
    </source>
</evidence>
<feature type="site" description="Interacts with tRNA; defines subfamily-specific binding signature" evidence="10">
    <location>
        <position position="179"/>
    </location>
</feature>
<dbReference type="PANTHER" id="PTHR42907:SF1">
    <property type="entry name" value="FMN-LINKED OXIDOREDUCTASES SUPERFAMILY PROTEIN"/>
    <property type="match status" value="1"/>
</dbReference>
<comment type="similarity">
    <text evidence="11">Belongs to the dus family.</text>
</comment>
<dbReference type="HAMAP" id="MF_02041">
    <property type="entry name" value="DusA_subfam"/>
    <property type="match status" value="1"/>
</dbReference>
<dbReference type="PROSITE" id="PS01136">
    <property type="entry name" value="UPF0034"/>
    <property type="match status" value="1"/>
</dbReference>
<dbReference type="EC" id="1.3.1.91" evidence="10"/>
<feature type="binding site" evidence="10 13">
    <location>
        <begin position="229"/>
        <end position="230"/>
    </location>
    <ligand>
        <name>FMN</name>
        <dbReference type="ChEBI" id="CHEBI:58210"/>
    </ligand>
</feature>
<evidence type="ECO:0000256" key="12">
    <source>
        <dbReference type="PIRSR" id="PIRSR006621-1"/>
    </source>
</evidence>
<feature type="domain" description="DUS-like FMN-binding" evidence="14">
    <location>
        <begin position="12"/>
        <end position="317"/>
    </location>
</feature>
<evidence type="ECO:0000256" key="8">
    <source>
        <dbReference type="ARBA" id="ARBA00023002"/>
    </source>
</evidence>
<evidence type="ECO:0000256" key="10">
    <source>
        <dbReference type="HAMAP-Rule" id="MF_02041"/>
    </source>
</evidence>
<dbReference type="STRING" id="56804.BAE46_12375"/>
<reference evidence="15 16" key="2">
    <citation type="journal article" date="2017" name="Antonie Van Leeuwenhoek">
        <title>Rhizobium rhizosphaerae sp. nov., a novel species isolated from rice rhizosphere.</title>
        <authorList>
            <person name="Zhao J.J."/>
            <person name="Zhang J."/>
            <person name="Zhang R.J."/>
            <person name="Zhang C.W."/>
            <person name="Yin H.Q."/>
            <person name="Zhang X.X."/>
        </authorList>
    </citation>
    <scope>NUCLEOTIDE SEQUENCE [LARGE SCALE GENOMIC DNA]</scope>
    <source>
        <strain evidence="15 16">ACAM 611</strain>
    </source>
</reference>
<dbReference type="AlphaFoldDB" id="H5TD81"/>
<dbReference type="GO" id="GO:0102266">
    <property type="term" value="F:tRNA-dihydrouridine20a synthase activity"/>
    <property type="evidence" value="ECO:0007669"/>
    <property type="project" value="RHEA"/>
</dbReference>
<accession>H5TD81</accession>
<dbReference type="CDD" id="cd02801">
    <property type="entry name" value="DUS_like_FMN"/>
    <property type="match status" value="1"/>
</dbReference>
<keyword evidence="6 10" id="KW-0521">NADP</keyword>
<keyword evidence="16" id="KW-1185">Reference proteome</keyword>
<proteinExistence type="inferred from homology"/>
<evidence type="ECO:0000256" key="5">
    <source>
        <dbReference type="ARBA" id="ARBA00022694"/>
    </source>
</evidence>
<evidence type="ECO:0000256" key="13">
    <source>
        <dbReference type="PIRSR" id="PIRSR006621-2"/>
    </source>
</evidence>
<dbReference type="NCBIfam" id="NF008774">
    <property type="entry name" value="PRK11815.1"/>
    <property type="match status" value="1"/>
</dbReference>
<dbReference type="Proteomes" id="UP000053586">
    <property type="component" value="Unassembled WGS sequence"/>
</dbReference>
<evidence type="ECO:0000313" key="16">
    <source>
        <dbReference type="Proteomes" id="UP000053586"/>
    </source>
</evidence>
<feature type="binding site" evidence="10 13">
    <location>
        <position position="66"/>
    </location>
    <ligand>
        <name>FMN</name>
        <dbReference type="ChEBI" id="CHEBI:58210"/>
    </ligand>
</feature>
<name>H5TD81_9ALTE</name>
<comment type="catalytic activity">
    <reaction evidence="10">
        <text>5,6-dihydrouridine(20a) in tRNA + NADP(+) = uridine(20a) in tRNA + NADPH + H(+)</text>
        <dbReference type="Rhea" id="RHEA:53344"/>
        <dbReference type="Rhea" id="RHEA-COMP:13535"/>
        <dbReference type="Rhea" id="RHEA-COMP:13536"/>
        <dbReference type="ChEBI" id="CHEBI:15378"/>
        <dbReference type="ChEBI" id="CHEBI:57783"/>
        <dbReference type="ChEBI" id="CHEBI:58349"/>
        <dbReference type="ChEBI" id="CHEBI:65315"/>
        <dbReference type="ChEBI" id="CHEBI:74443"/>
    </reaction>
</comment>
<dbReference type="RefSeq" id="WP_006006207.1">
    <property type="nucleotide sequence ID" value="NZ_BAET01000025.1"/>
</dbReference>
<reference evidence="15 16" key="1">
    <citation type="journal article" date="2012" name="J. Bacteriol.">
        <title>Genome sequence of proteorhodopsin-containing sea ice bacterium Glaciecola punicea ACAM 611T.</title>
        <authorList>
            <person name="Qin Q.-L."/>
            <person name="Xie B.-B."/>
            <person name="Shu Y.-L."/>
            <person name="Rong J.-C."/>
            <person name="Zhao D.-L."/>
            <person name="Zhang X.-Y."/>
            <person name="Chen X.-L."/>
            <person name="Zhou B.-C."/>
            <person name="Zhanga Y.-Z."/>
        </authorList>
    </citation>
    <scope>NUCLEOTIDE SEQUENCE [LARGE SCALE GENOMIC DNA]</scope>
    <source>
        <strain evidence="15 16">ACAM 611</strain>
    </source>
</reference>
<dbReference type="SUPFAM" id="SSF51395">
    <property type="entry name" value="FMN-linked oxidoreductases"/>
    <property type="match status" value="1"/>
</dbReference>
<dbReference type="GO" id="GO:0000049">
    <property type="term" value="F:tRNA binding"/>
    <property type="evidence" value="ECO:0007669"/>
    <property type="project" value="UniProtKB-UniRule"/>
</dbReference>
<evidence type="ECO:0000256" key="4">
    <source>
        <dbReference type="ARBA" id="ARBA00022643"/>
    </source>
</evidence>
<organism evidence="15 16">
    <name type="scientific">Glaciecola punicea ACAM 611</name>
    <dbReference type="NCBI Taxonomy" id="1121923"/>
    <lineage>
        <taxon>Bacteria</taxon>
        <taxon>Pseudomonadati</taxon>
        <taxon>Pseudomonadota</taxon>
        <taxon>Gammaproteobacteria</taxon>
        <taxon>Alteromonadales</taxon>
        <taxon>Alteromonadaceae</taxon>
        <taxon>Glaciecola</taxon>
    </lineage>
</organism>
<dbReference type="InterPro" id="IPR004653">
    <property type="entry name" value="DusA"/>
</dbReference>
<feature type="binding site" evidence="10 13">
    <location>
        <position position="167"/>
    </location>
    <ligand>
        <name>FMN</name>
        <dbReference type="ChEBI" id="CHEBI:58210"/>
    </ligand>
</feature>
<evidence type="ECO:0000256" key="3">
    <source>
        <dbReference type="ARBA" id="ARBA00022630"/>
    </source>
</evidence>
<dbReference type="eggNOG" id="COG0042">
    <property type="taxonomic scope" value="Bacteria"/>
</dbReference>
<keyword evidence="13" id="KW-0547">Nucleotide-binding</keyword>
<dbReference type="GO" id="GO:0010181">
    <property type="term" value="F:FMN binding"/>
    <property type="evidence" value="ECO:0007669"/>
    <property type="project" value="UniProtKB-UniRule"/>
</dbReference>
<dbReference type="Gene3D" id="3.20.20.70">
    <property type="entry name" value="Aldolase class I"/>
    <property type="match status" value="1"/>
</dbReference>
<dbReference type="OrthoDB" id="9783413at2"/>
<comment type="cofactor">
    <cofactor evidence="1 10 11 13">
        <name>FMN</name>
        <dbReference type="ChEBI" id="CHEBI:58210"/>
    </cofactor>
</comment>
<feature type="binding site" evidence="10 13">
    <location>
        <begin position="207"/>
        <end position="209"/>
    </location>
    <ligand>
        <name>FMN</name>
        <dbReference type="ChEBI" id="CHEBI:58210"/>
    </ligand>
</feature>
<evidence type="ECO:0000313" key="15">
    <source>
        <dbReference type="EMBL" id="GAB56258.1"/>
    </source>
</evidence>
<dbReference type="PIRSF" id="PIRSF006621">
    <property type="entry name" value="Dus"/>
    <property type="match status" value="1"/>
</dbReference>
<keyword evidence="2 10" id="KW-0820">tRNA-binding</keyword>
<evidence type="ECO:0000256" key="9">
    <source>
        <dbReference type="ARBA" id="ARBA00058013"/>
    </source>
</evidence>
<feature type="binding site" evidence="10 13">
    <location>
        <position position="135"/>
    </location>
    <ligand>
        <name>FMN</name>
        <dbReference type="ChEBI" id="CHEBI:58210"/>
    </ligand>
</feature>
<keyword evidence="4 10" id="KW-0288">FMN</keyword>
<dbReference type="GO" id="GO:0102264">
    <property type="term" value="F:tRNA-dihydrouridine20 synthase activity"/>
    <property type="evidence" value="ECO:0007669"/>
    <property type="project" value="UniProtKB-EC"/>
</dbReference>
<dbReference type="EMBL" id="BAET01000025">
    <property type="protein sequence ID" value="GAB56258.1"/>
    <property type="molecule type" value="Genomic_DNA"/>
</dbReference>
<dbReference type="PANTHER" id="PTHR42907">
    <property type="entry name" value="FMN-LINKED OXIDOREDUCTASES SUPERFAMILY PROTEIN"/>
    <property type="match status" value="1"/>
</dbReference>
<comment type="function">
    <text evidence="9 10">Catalyzes the synthesis of 5,6-dihydrouridine (D), a modified base found in the D-loop of most tRNAs, via the reduction of the C5-C6 double bond in target uridines. Specifically modifies U20 and U20a in tRNAs.</text>
</comment>
<comment type="similarity">
    <text evidence="10">Belongs to the Dus family. DusA subfamily.</text>
</comment>
<dbReference type="InterPro" id="IPR013785">
    <property type="entry name" value="Aldolase_TIM"/>
</dbReference>
<keyword evidence="5 10" id="KW-0819">tRNA processing</keyword>
<feature type="binding site" evidence="10">
    <location>
        <begin position="14"/>
        <end position="16"/>
    </location>
    <ligand>
        <name>FMN</name>
        <dbReference type="ChEBI" id="CHEBI:58210"/>
    </ligand>
</feature>
<feature type="site" description="Interacts with tRNA" evidence="10">
    <location>
        <position position="93"/>
    </location>
</feature>
<evidence type="ECO:0000256" key="6">
    <source>
        <dbReference type="ARBA" id="ARBA00022857"/>
    </source>
</evidence>
<evidence type="ECO:0000256" key="7">
    <source>
        <dbReference type="ARBA" id="ARBA00022884"/>
    </source>
</evidence>
<gene>
    <name evidence="10 15" type="primary">dusA</name>
    <name evidence="15" type="ORF">GPUN_2143</name>
</gene>
<dbReference type="InterPro" id="IPR018517">
    <property type="entry name" value="tRNA_hU_synthase_CS"/>
</dbReference>
<keyword evidence="8 10" id="KW-0560">Oxidoreductase</keyword>
<keyword evidence="7 10" id="KW-0694">RNA-binding</keyword>
<comment type="caution">
    <text evidence="10">Lacks conserved residue(s) required for the propagation of feature annotation.</text>
</comment>
<evidence type="ECO:0000256" key="11">
    <source>
        <dbReference type="PIRNR" id="PIRNR006621"/>
    </source>
</evidence>
<dbReference type="InterPro" id="IPR001269">
    <property type="entry name" value="DUS_fam"/>
</dbReference>
<dbReference type="Pfam" id="PF01207">
    <property type="entry name" value="Dus"/>
    <property type="match status" value="1"/>
</dbReference>
<comment type="catalytic activity">
    <reaction evidence="10">
        <text>5,6-dihydrouridine(20a) in tRNA + NAD(+) = uridine(20a) in tRNA + NADH + H(+)</text>
        <dbReference type="Rhea" id="RHEA:53348"/>
        <dbReference type="Rhea" id="RHEA-COMP:13535"/>
        <dbReference type="Rhea" id="RHEA-COMP:13536"/>
        <dbReference type="ChEBI" id="CHEBI:15378"/>
        <dbReference type="ChEBI" id="CHEBI:57540"/>
        <dbReference type="ChEBI" id="CHEBI:57945"/>
        <dbReference type="ChEBI" id="CHEBI:65315"/>
        <dbReference type="ChEBI" id="CHEBI:74443"/>
    </reaction>
</comment>
<dbReference type="InterPro" id="IPR035587">
    <property type="entry name" value="DUS-like_FMN-bd"/>
</dbReference>
<feature type="site" description="Interacts with tRNA; defines subfamily-specific binding signature" evidence="10">
    <location>
        <position position="300"/>
    </location>
</feature>
<sequence length="345" mass="38427">MTQPAINHRFCVAPMLDWTDRHCRYFLRLLSSRSVLYTEMVTTGAIIHGRGDYLHFDKAEHPLVLQLGGSNAADMAKCAALAQSRGYDEININVGCPSDRVKNGSFGACLMSSPSVVAECVRAMQAEVDIPVTVKCRIGIDDMDDDAGLSGFVLPIYEAGCEHFIVHARKAWLQGLSPKQNRDIPPLNYERVHRLKQDNPALKISINGGITTLEQAKHQLQYVDGVMMGREVYANPFILSNVDAEIFGHANDDQITRSEVVYAMSAYINEQVSSSGARVWHIARHMLGLFQSQVGGKIWRRYLSQNGTAKHNNPQLLIEAYEQVLAAQDKAEKDTLIFGQNRQPN</sequence>
<comment type="catalytic activity">
    <reaction evidence="10">
        <text>5,6-dihydrouridine(20) in tRNA + NADP(+) = uridine(20) in tRNA + NADPH + H(+)</text>
        <dbReference type="Rhea" id="RHEA:53336"/>
        <dbReference type="Rhea" id="RHEA-COMP:13533"/>
        <dbReference type="Rhea" id="RHEA-COMP:13534"/>
        <dbReference type="ChEBI" id="CHEBI:15378"/>
        <dbReference type="ChEBI" id="CHEBI:57783"/>
        <dbReference type="ChEBI" id="CHEBI:58349"/>
        <dbReference type="ChEBI" id="CHEBI:65315"/>
        <dbReference type="ChEBI" id="CHEBI:74443"/>
        <dbReference type="EC" id="1.3.1.91"/>
    </reaction>
</comment>
<feature type="active site" description="Proton donor" evidence="10 12">
    <location>
        <position position="96"/>
    </location>
</feature>
<feature type="site" description="Interacts with tRNA" evidence="10">
    <location>
        <position position="182"/>
    </location>
</feature>
<evidence type="ECO:0000259" key="14">
    <source>
        <dbReference type="Pfam" id="PF01207"/>
    </source>
</evidence>
<dbReference type="FunFam" id="3.20.20.70:FF:000083">
    <property type="entry name" value="tRNA-dihydrouridine(20/20a) synthase"/>
    <property type="match status" value="1"/>
</dbReference>
<keyword evidence="3 10" id="KW-0285">Flavoprotein</keyword>
<protein>
    <recommendedName>
        <fullName evidence="10">tRNA-dihydrouridine(20/20a) synthase</fullName>
        <ecNumber evidence="10">1.3.1.91</ecNumber>
    </recommendedName>
    <alternativeName>
        <fullName evidence="10">U20-specific dihydrouridine synthase</fullName>
        <shortName evidence="10">U20-specific Dus</shortName>
    </alternativeName>
    <alternativeName>
        <fullName evidence="10">tRNA-dihydrouridine synthase A</fullName>
    </alternativeName>
</protein>
<dbReference type="NCBIfam" id="TIGR00742">
    <property type="entry name" value="yjbN"/>
    <property type="match status" value="1"/>
</dbReference>
<comment type="catalytic activity">
    <reaction evidence="10">
        <text>5,6-dihydrouridine(20) in tRNA + NAD(+) = uridine(20) in tRNA + NADH + H(+)</text>
        <dbReference type="Rhea" id="RHEA:53340"/>
        <dbReference type="Rhea" id="RHEA-COMP:13533"/>
        <dbReference type="Rhea" id="RHEA-COMP:13534"/>
        <dbReference type="ChEBI" id="CHEBI:15378"/>
        <dbReference type="ChEBI" id="CHEBI:57540"/>
        <dbReference type="ChEBI" id="CHEBI:57945"/>
        <dbReference type="ChEBI" id="CHEBI:65315"/>
        <dbReference type="ChEBI" id="CHEBI:74443"/>
        <dbReference type="EC" id="1.3.1.91"/>
    </reaction>
</comment>
<evidence type="ECO:0000256" key="1">
    <source>
        <dbReference type="ARBA" id="ARBA00001917"/>
    </source>
</evidence>
<comment type="caution">
    <text evidence="15">The sequence shown here is derived from an EMBL/GenBank/DDBJ whole genome shotgun (WGS) entry which is preliminary data.</text>
</comment>
<dbReference type="Gene3D" id="1.20.120.1460">
    <property type="match status" value="1"/>
</dbReference>